<evidence type="ECO:0000313" key="1">
    <source>
        <dbReference type="EMBL" id="CEK93109.1"/>
    </source>
</evidence>
<organism evidence="1">
    <name type="scientific">Arion vulgaris</name>
    <dbReference type="NCBI Taxonomy" id="1028688"/>
    <lineage>
        <taxon>Eukaryota</taxon>
        <taxon>Metazoa</taxon>
        <taxon>Spiralia</taxon>
        <taxon>Lophotrochozoa</taxon>
        <taxon>Mollusca</taxon>
        <taxon>Gastropoda</taxon>
        <taxon>Heterobranchia</taxon>
        <taxon>Euthyneura</taxon>
        <taxon>Panpulmonata</taxon>
        <taxon>Eupulmonata</taxon>
        <taxon>Stylommatophora</taxon>
        <taxon>Helicina</taxon>
        <taxon>Arionoidea</taxon>
        <taxon>Arionidae</taxon>
        <taxon>Arion</taxon>
    </lineage>
</organism>
<protein>
    <submittedName>
        <fullName evidence="1">Uncharacterized protein</fullName>
    </submittedName>
</protein>
<sequence length="64" mass="7357">MSVYTLSFFHLVDIIRVTPENDNSDFSSSSESYVPICSSIDYCSQFVFQLRKLCIHFQLSQLGI</sequence>
<gene>
    <name evidence="1" type="primary">ORF192077</name>
</gene>
<reference evidence="1" key="1">
    <citation type="submission" date="2014-12" db="EMBL/GenBank/DDBJ databases">
        <title>Insight into the proteome of Arion vulgaris.</title>
        <authorList>
            <person name="Aradska J."/>
            <person name="Bulat T."/>
            <person name="Smidak R."/>
            <person name="Sarate P."/>
            <person name="Gangsoo J."/>
            <person name="Sialana F."/>
            <person name="Bilban M."/>
            <person name="Lubec G."/>
        </authorList>
    </citation>
    <scope>NUCLEOTIDE SEQUENCE</scope>
    <source>
        <tissue evidence="1">Skin</tissue>
    </source>
</reference>
<proteinExistence type="predicted"/>
<name>A0A0B7BIE3_9EUPU</name>
<dbReference type="EMBL" id="HACG01046244">
    <property type="protein sequence ID" value="CEK93109.1"/>
    <property type="molecule type" value="Transcribed_RNA"/>
</dbReference>
<accession>A0A0B7BIE3</accession>
<dbReference type="AlphaFoldDB" id="A0A0B7BIE3"/>